<dbReference type="SUPFAM" id="SSF90257">
    <property type="entry name" value="Myosin rod fragments"/>
    <property type="match status" value="1"/>
</dbReference>
<dbReference type="Pfam" id="PF18694">
    <property type="entry name" value="TDP-43_N"/>
    <property type="match status" value="1"/>
</dbReference>
<feature type="coiled-coil region" evidence="1">
    <location>
        <begin position="936"/>
        <end position="1030"/>
    </location>
</feature>
<feature type="coiled-coil region" evidence="1">
    <location>
        <begin position="254"/>
        <end position="379"/>
    </location>
</feature>
<dbReference type="InterPro" id="IPR041105">
    <property type="entry name" value="TDP-43_N"/>
</dbReference>
<dbReference type="PANTHER" id="PTHR43941">
    <property type="entry name" value="STRUCTURAL MAINTENANCE OF CHROMOSOMES PROTEIN 2"/>
    <property type="match status" value="1"/>
</dbReference>
<accession>A0A3P6TQS8</accession>
<dbReference type="EMBL" id="UYRX01000719">
    <property type="protein sequence ID" value="VDK85683.1"/>
    <property type="molecule type" value="Genomic_DNA"/>
</dbReference>
<dbReference type="CDD" id="cd19609">
    <property type="entry name" value="NTD_TDP-43"/>
    <property type="match status" value="1"/>
</dbReference>
<dbReference type="Proteomes" id="UP000277928">
    <property type="component" value="Unassembled WGS sequence"/>
</dbReference>
<reference evidence="3 4" key="1">
    <citation type="submission" date="2018-08" db="EMBL/GenBank/DDBJ databases">
        <authorList>
            <person name="Laetsch R D."/>
            <person name="Stevens L."/>
            <person name="Kumar S."/>
            <person name="Blaxter L. M."/>
        </authorList>
    </citation>
    <scope>NUCLEOTIDE SEQUENCE [LARGE SCALE GENOMIC DNA]</scope>
</reference>
<feature type="coiled-coil region" evidence="1">
    <location>
        <begin position="1220"/>
        <end position="1261"/>
    </location>
</feature>
<dbReference type="Gene3D" id="1.10.287.1490">
    <property type="match status" value="1"/>
</dbReference>
<dbReference type="OMA" id="WDACKAS"/>
<protein>
    <recommendedName>
        <fullName evidence="2">TAR DNA-binding protein 43 N-terminal domain-containing protein</fullName>
    </recommendedName>
</protein>
<proteinExistence type="predicted"/>
<feature type="domain" description="TAR DNA-binding protein 43 N-terminal" evidence="2">
    <location>
        <begin position="22"/>
        <end position="83"/>
    </location>
</feature>
<feature type="coiled-coil region" evidence="1">
    <location>
        <begin position="549"/>
        <end position="705"/>
    </location>
</feature>
<sequence length="1420" mass="165179">MDVPPVIDSTSPPPGWARIELEPVDVPLQEDDSVLLSAVQSVIPGAHGLYYKEENCKKALKYNGATGCISKGPQGWNSKPIFVELAHGCQHSNSISAGQYCSATERFEKTVHLIQRMLGKSDQWILPHSHRKDASARSLRQRYGGGRLLSSDAQIIHEGECDVQNDEEERSNGSLIIGDCSKTSTESQKLQAQGDILKQRVKDLEIMSAEVTDKAQLLANLNAELNTEFENLSLGHLPEIEYDSLEQWSSEGGVAEKNCEIDEMSKQIKDLEWSLSEYRQWLKDTNKRANHLENVCKEKDYEIADVTDRLSDLEQRLIDSNQSNDNLNSVINDLRKEIDGKNDYIGQLEKAKNDAQWYLGEHQRWLQDANARIDVLENEKLEGWRKACEFEEMLKQAGTALTTSDCNNEMEEMQQMLEEKRRECEELKKENDETKVAISKCEARLNDAENRMRDMQDKESEQDRLIAVIIKELDDLKEIRNGAFRQLHAKLDELELHLNGKQQPLMEAELNSEDFKYKSVKDLAENISDFDNDHFNDSIEQRNCASWTIAEHKQWLQNLKERMKGMEKATQRVATAKDVMERHEIQQLEHDVEELKKEMLRNDQQIVQLEEDFNGKQNELKIDELESKLQVIGDENASLRREIETLRGNVSESMEAIEGLQKEVDDKNEQINCITKQKKDAEWNFDEKQRLLKDADNRINELKSALIEKSSFIEELKKRKEERFSFYSNLPISLPIFILFRCKLENTEEHASLREKLQTTEKALAEAPSQHKFNELSSAVVSLQNELNGKNECIKTLAKQWNDAEWILGEHRQWLRESNDRLRELEDQLCKRNDYIEQLRQEIGNRNADINKREMEMAKLRKDLDEKDANLVLTEKKRSDVEWFLVEERQRLKDANERISLLDEELTRVKVKHTDIVSNLRNETFMLREKELWKVIENLNNELHQSKAANENLLKERNDKEWQLEEHRGWLHSANDRITALEEELANVKEAGKRALEILRVENEALNEKNAQLEEDVKRLQDEIQNLLMNAAGEGGEETCWKFWEKSKHVLALIHSENIDEELRSINCLLENLCKELNYQKIIDTLMAERSTAEKLLEERNEYITDSYNKKAITAETLEEAENISRSQSLRSEQFINFHQEVENIRQQLSDRNAEVENLVGLKCELERNLKEAIIRKRLNWLSLASFFYNDTFVKLMKNEKLTEKLGAVSSRHSCNTRKNEEMSALLEQKERIIDAITQEKNAIAVESNSLEQQIDNLKHQCQTAPSFASNEGQNATELMVRLCERENLLQHLTTEIAEKMQEIVNLHNVIEDLRNVINEKNRIIDDLNKITSEKEWNLGEHRQWLTDANTKISILEAELNDARQREKTYKVELDRLANEIDEKNAKISQLHDKIAKMEEAAVNFELEKEMMSNEDEELK</sequence>
<feature type="coiled-coil region" evidence="1">
    <location>
        <begin position="1297"/>
        <end position="1415"/>
    </location>
</feature>
<dbReference type="STRING" id="42156.A0A3P6TQS8"/>
<evidence type="ECO:0000256" key="1">
    <source>
        <dbReference type="SAM" id="Coils"/>
    </source>
</evidence>
<organism evidence="3 4">
    <name type="scientific">Litomosoides sigmodontis</name>
    <name type="common">Filarial nematode worm</name>
    <dbReference type="NCBI Taxonomy" id="42156"/>
    <lineage>
        <taxon>Eukaryota</taxon>
        <taxon>Metazoa</taxon>
        <taxon>Ecdysozoa</taxon>
        <taxon>Nematoda</taxon>
        <taxon>Chromadorea</taxon>
        <taxon>Rhabditida</taxon>
        <taxon>Spirurina</taxon>
        <taxon>Spiruromorpha</taxon>
        <taxon>Filarioidea</taxon>
        <taxon>Onchocercidae</taxon>
        <taxon>Litomosoides</taxon>
    </lineage>
</organism>
<evidence type="ECO:0000313" key="4">
    <source>
        <dbReference type="Proteomes" id="UP000277928"/>
    </source>
</evidence>
<dbReference type="OrthoDB" id="5917859at2759"/>
<feature type="coiled-coil region" evidence="1">
    <location>
        <begin position="403"/>
        <end position="465"/>
    </location>
</feature>
<keyword evidence="4" id="KW-1185">Reference proteome</keyword>
<evidence type="ECO:0000259" key="2">
    <source>
        <dbReference type="Pfam" id="PF18694"/>
    </source>
</evidence>
<gene>
    <name evidence="3" type="ORF">NLS_LOCUS7243</name>
</gene>
<name>A0A3P6TQS8_LITSI</name>
<evidence type="ECO:0000313" key="3">
    <source>
        <dbReference type="EMBL" id="VDK85683.1"/>
    </source>
</evidence>
<keyword evidence="1" id="KW-0175">Coiled coil</keyword>
<feature type="coiled-coil region" evidence="1">
    <location>
        <begin position="850"/>
        <end position="912"/>
    </location>
</feature>